<dbReference type="RefSeq" id="WP_011720280.1">
    <property type="nucleotide sequence ID" value="NC_008578.1"/>
</dbReference>
<name>A0LUV7_ACIC1</name>
<reference evidence="2 3" key="1">
    <citation type="journal article" date="2009" name="Genome Res.">
        <title>Complete genome of the cellulolytic thermophile Acidothermus cellulolyticus 11B provides insights into its ecophysiological and evolutionary adaptations.</title>
        <authorList>
            <person name="Barabote R.D."/>
            <person name="Xie G."/>
            <person name="Leu D.H."/>
            <person name="Normand P."/>
            <person name="Necsulea A."/>
            <person name="Daubin V."/>
            <person name="Medigue C."/>
            <person name="Adney W.S."/>
            <person name="Xu X.C."/>
            <person name="Lapidus A."/>
            <person name="Parales R.E."/>
            <person name="Detter C."/>
            <person name="Pujic P."/>
            <person name="Bruce D."/>
            <person name="Lavire C."/>
            <person name="Challacombe J.F."/>
            <person name="Brettin T.S."/>
            <person name="Berry A.M."/>
        </authorList>
    </citation>
    <scope>NUCLEOTIDE SEQUENCE [LARGE SCALE GENOMIC DNA]</scope>
    <source>
        <strain evidence="3">ATCC 43068 / DSM 8971 / 11B</strain>
    </source>
</reference>
<dbReference type="InParanoid" id="A0LUV7"/>
<proteinExistence type="predicted"/>
<dbReference type="Gene3D" id="3.40.50.1820">
    <property type="entry name" value="alpha/beta hydrolase"/>
    <property type="match status" value="1"/>
</dbReference>
<feature type="domain" description="Dienelactone hydrolase" evidence="1">
    <location>
        <begin position="17"/>
        <end position="235"/>
    </location>
</feature>
<evidence type="ECO:0000259" key="1">
    <source>
        <dbReference type="Pfam" id="PF01738"/>
    </source>
</evidence>
<evidence type="ECO:0000313" key="3">
    <source>
        <dbReference type="Proteomes" id="UP000008221"/>
    </source>
</evidence>
<organism evidence="2 3">
    <name type="scientific">Acidothermus cellulolyticus (strain ATCC 43068 / DSM 8971 / 11B)</name>
    <dbReference type="NCBI Taxonomy" id="351607"/>
    <lineage>
        <taxon>Bacteria</taxon>
        <taxon>Bacillati</taxon>
        <taxon>Actinomycetota</taxon>
        <taxon>Actinomycetes</taxon>
        <taxon>Acidothermales</taxon>
        <taxon>Acidothermaceae</taxon>
        <taxon>Acidothermus</taxon>
    </lineage>
</organism>
<dbReference type="PANTHER" id="PTHR46623:SF6">
    <property type="entry name" value="ALPHA_BETA-HYDROLASES SUPERFAMILY PROTEIN"/>
    <property type="match status" value="1"/>
</dbReference>
<dbReference type="SUPFAM" id="SSF53474">
    <property type="entry name" value="alpha/beta-Hydrolases"/>
    <property type="match status" value="1"/>
</dbReference>
<keyword evidence="2" id="KW-0378">Hydrolase</keyword>
<gene>
    <name evidence="2" type="ordered locus">Acel_1445</name>
</gene>
<dbReference type="Pfam" id="PF01738">
    <property type="entry name" value="DLH"/>
    <property type="match status" value="1"/>
</dbReference>
<dbReference type="HOGENOM" id="CLU_054590_7_1_11"/>
<dbReference type="InterPro" id="IPR051049">
    <property type="entry name" value="Dienelactone_hydrolase-like"/>
</dbReference>
<dbReference type="GO" id="GO:0008806">
    <property type="term" value="F:carboxymethylenebutenolidase activity"/>
    <property type="evidence" value="ECO:0007669"/>
    <property type="project" value="UniProtKB-EC"/>
</dbReference>
<evidence type="ECO:0000313" key="2">
    <source>
        <dbReference type="EMBL" id="ABK53217.1"/>
    </source>
</evidence>
<dbReference type="PANTHER" id="PTHR46623">
    <property type="entry name" value="CARBOXYMETHYLENEBUTENOLIDASE-RELATED"/>
    <property type="match status" value="1"/>
</dbReference>
<sequence>MEVHRVLLDGEDAPVPAYEAVPADRRGGIIVVHEAFGLTDYIRGVCAALAEDGFHAIAPNLFHRHGIDAISYDDLNKAKDVMAQLAADQIRADIRSAVQRLGAAGLTDRSVGILGFCMGGSIACAVATEQAFGAAVTFYGAGIRQGRFGFAPLADRVPLLRTPWLGLYGDRDTTIPVADIEFLRSEAARAPVPTAVVRYPEAGHGFHCSARPAHFHQPSAADAWERTRDWFNRYLNPAGLPTGPAG</sequence>
<dbReference type="InterPro" id="IPR002925">
    <property type="entry name" value="Dienelactn_hydro"/>
</dbReference>
<accession>A0LUV7</accession>
<dbReference type="KEGG" id="ace:Acel_1445"/>
<dbReference type="eggNOG" id="COG0412">
    <property type="taxonomic scope" value="Bacteria"/>
</dbReference>
<dbReference type="Proteomes" id="UP000008221">
    <property type="component" value="Chromosome"/>
</dbReference>
<dbReference type="AlphaFoldDB" id="A0LUV7"/>
<dbReference type="STRING" id="351607.Acel_1445"/>
<dbReference type="EMBL" id="CP000481">
    <property type="protein sequence ID" value="ABK53217.1"/>
    <property type="molecule type" value="Genomic_DNA"/>
</dbReference>
<protein>
    <submittedName>
        <fullName evidence="2">Carboxymethylenebutenolidase</fullName>
        <ecNumber evidence="2">3.1.1.45</ecNumber>
    </submittedName>
</protein>
<dbReference type="ESTHER" id="acic1-a0luv7">
    <property type="family name" value="Dienelactone_hydrolase"/>
</dbReference>
<dbReference type="EC" id="3.1.1.45" evidence="2"/>
<dbReference type="InterPro" id="IPR029058">
    <property type="entry name" value="AB_hydrolase_fold"/>
</dbReference>
<keyword evidence="3" id="KW-1185">Reference proteome</keyword>